<accession>A0A1L8QX46</accession>
<dbReference type="EMBL" id="JXKD01000001">
    <property type="protein sequence ID" value="OJG12077.1"/>
    <property type="molecule type" value="Genomic_DNA"/>
</dbReference>
<reference evidence="1" key="3">
    <citation type="submission" date="2021-11" db="EMBL/GenBank/DDBJ databases">
        <authorList>
            <person name="Gilroy R."/>
        </authorList>
    </citation>
    <scope>NUCLEOTIDE SEQUENCE</scope>
    <source>
        <strain evidence="1">150</strain>
    </source>
</reference>
<evidence type="ECO:0000313" key="3">
    <source>
        <dbReference type="Proteomes" id="UP000182149"/>
    </source>
</evidence>
<keyword evidence="3" id="KW-1185">Reference proteome</keyword>
<dbReference type="OrthoDB" id="3171075at2"/>
<dbReference type="Proteomes" id="UP000182149">
    <property type="component" value="Unassembled WGS sequence"/>
</dbReference>
<dbReference type="STRING" id="328396.RU93_GL000007"/>
<comment type="caution">
    <text evidence="2">The sequence shown here is derived from an EMBL/GenBank/DDBJ whole genome shotgun (WGS) entry which is preliminary data.</text>
</comment>
<dbReference type="GO" id="GO:0009295">
    <property type="term" value="C:nucleoid"/>
    <property type="evidence" value="ECO:0007669"/>
    <property type="project" value="InterPro"/>
</dbReference>
<dbReference type="EMBL" id="JAJJVO010000060">
    <property type="protein sequence ID" value="MCC9273430.1"/>
    <property type="molecule type" value="Genomic_DNA"/>
</dbReference>
<dbReference type="InterPro" id="IPR007358">
    <property type="entry name" value="Nucleoid_associated_NdpA"/>
</dbReference>
<dbReference type="Proteomes" id="UP000813384">
    <property type="component" value="Unassembled WGS sequence"/>
</dbReference>
<dbReference type="RefSeq" id="WP_071873575.1">
    <property type="nucleotide sequence ID" value="NZ_JBHSHF010000002.1"/>
</dbReference>
<evidence type="ECO:0000313" key="2">
    <source>
        <dbReference type="EMBL" id="OJG12077.1"/>
    </source>
</evidence>
<dbReference type="AlphaFoldDB" id="A0A1L8QX46"/>
<reference evidence="1" key="2">
    <citation type="journal article" date="2021" name="PeerJ">
        <title>Extensive microbial diversity within the chicken gut microbiome revealed by metagenomics and culture.</title>
        <authorList>
            <person name="Gilroy R."/>
            <person name="Ravi A."/>
            <person name="Getino M."/>
            <person name="Pursley I."/>
            <person name="Horton D.L."/>
            <person name="Alikhan N.F."/>
            <person name="Baker D."/>
            <person name="Gharbi K."/>
            <person name="Hall N."/>
            <person name="Watson M."/>
            <person name="Adriaenssens E.M."/>
            <person name="Foster-Nyarko E."/>
            <person name="Jarju S."/>
            <person name="Secka A."/>
            <person name="Antonio M."/>
            <person name="Oren A."/>
            <person name="Chaudhuri R.R."/>
            <person name="La Ragione R."/>
            <person name="Hildebrand F."/>
            <person name="Pallen M.J."/>
        </authorList>
    </citation>
    <scope>NUCLEOTIDE SEQUENCE</scope>
    <source>
        <strain evidence="1">150</strain>
    </source>
</reference>
<organism evidence="2 3">
    <name type="scientific">Enterococcus aquimarinus</name>
    <dbReference type="NCBI Taxonomy" id="328396"/>
    <lineage>
        <taxon>Bacteria</taxon>
        <taxon>Bacillati</taxon>
        <taxon>Bacillota</taxon>
        <taxon>Bacilli</taxon>
        <taxon>Lactobacillales</taxon>
        <taxon>Enterococcaceae</taxon>
        <taxon>Enterococcus</taxon>
    </lineage>
</organism>
<protein>
    <submittedName>
        <fullName evidence="1">Nucleoid-associated protein</fullName>
    </submittedName>
</protein>
<sequence>MEIYLKQAILHLIDREAGDPVFSQVPLDLSAEYIRDYLTKKIQKLSSAQTKTGRLVADSVVSRMLATATDDFIAFSEAFVKHWYQMYQGSEDAPNSDVFIVLYEEDALAQVAFIKVNYKEAYTHFTDLNEEGLANRLILNRAILAGKAQKPDEGMTIDLKTLDYELIEKKYQFSGDKRYYFSTQVIESVPRPSLDDHLSVIKKAAKKMSEKFETPTYDVLANIQEAVYDTIEETGTLDTTEIAQKVFKENVSARMAFQEEMTEKGVIEQTPLVKEVKEISEKKFGKQKLKLSNGIELIVPLDVYRNPDLIEFVNHPDGTLSVTIKNVEEIVNRL</sequence>
<dbReference type="Pfam" id="PF04245">
    <property type="entry name" value="NA37"/>
    <property type="match status" value="1"/>
</dbReference>
<evidence type="ECO:0000313" key="1">
    <source>
        <dbReference type="EMBL" id="MCC9273430.1"/>
    </source>
</evidence>
<proteinExistence type="predicted"/>
<name>A0A1L8QX46_9ENTE</name>
<reference evidence="2 3" key="1">
    <citation type="submission" date="2014-12" db="EMBL/GenBank/DDBJ databases">
        <title>Draft genome sequences of 29 type strains of Enterococci.</title>
        <authorList>
            <person name="Zhong Z."/>
            <person name="Sun Z."/>
            <person name="Liu W."/>
            <person name="Zhang W."/>
            <person name="Zhang H."/>
        </authorList>
    </citation>
    <scope>NUCLEOTIDE SEQUENCE [LARGE SCALE GENOMIC DNA]</scope>
    <source>
        <strain evidence="2 3">DSM 17690</strain>
    </source>
</reference>
<gene>
    <name evidence="1" type="ORF">K8V42_03970</name>
    <name evidence="2" type="ORF">RU93_GL000007</name>
</gene>